<dbReference type="RefSeq" id="WP_111165833.1">
    <property type="nucleotide sequence ID" value="NZ_POUA01000021.1"/>
</dbReference>
<gene>
    <name evidence="6" type="ORF">C1I98_04720</name>
</gene>
<feature type="modified residue" description="2',4',5'-topaquinone" evidence="2">
    <location>
        <position position="173"/>
    </location>
</feature>
<dbReference type="GO" id="GO:0009308">
    <property type="term" value="P:amine metabolic process"/>
    <property type="evidence" value="ECO:0007669"/>
    <property type="project" value="UniProtKB-UniRule"/>
</dbReference>
<accession>A0A2W2IWY6</accession>
<feature type="active site" description="Proton acceptor" evidence="1">
    <location>
        <position position="100"/>
    </location>
</feature>
<evidence type="ECO:0000256" key="4">
    <source>
        <dbReference type="SAM" id="SignalP"/>
    </source>
</evidence>
<dbReference type="InterPro" id="IPR000269">
    <property type="entry name" value="Cu_amine_oxidase"/>
</dbReference>
<dbReference type="AlphaFoldDB" id="A0A2W2IWY6"/>
<comment type="cofactor">
    <cofactor evidence="3">
        <name>Cu cation</name>
        <dbReference type="ChEBI" id="CHEBI:23378"/>
    </cofactor>
    <text evidence="3">Contains 1 topaquinone per subunit.</text>
</comment>
<dbReference type="Pfam" id="PF01179">
    <property type="entry name" value="Cu_amine_oxid"/>
    <property type="match status" value="1"/>
</dbReference>
<dbReference type="Proteomes" id="UP000248544">
    <property type="component" value="Unassembled WGS sequence"/>
</dbReference>
<evidence type="ECO:0000313" key="6">
    <source>
        <dbReference type="EMBL" id="PZG54144.1"/>
    </source>
</evidence>
<dbReference type="InterPro" id="IPR036460">
    <property type="entry name" value="Cu_amine_oxidase_C_sf"/>
</dbReference>
<keyword evidence="7" id="KW-1185">Reference proteome</keyword>
<dbReference type="PANTHER" id="PTHR10638:SF89">
    <property type="entry name" value="AMINE OXIDASE"/>
    <property type="match status" value="1"/>
</dbReference>
<feature type="chain" id="PRO_5038642920" description="Amine oxidase" evidence="4">
    <location>
        <begin position="29"/>
        <end position="394"/>
    </location>
</feature>
<evidence type="ECO:0000259" key="5">
    <source>
        <dbReference type="Pfam" id="PF01179"/>
    </source>
</evidence>
<name>A0A2W2IWY6_9ACTN</name>
<evidence type="ECO:0000256" key="1">
    <source>
        <dbReference type="PIRSR" id="PIRSR600269-50"/>
    </source>
</evidence>
<feature type="active site" description="Schiff-base intermediate with substrate; via topaquinone" evidence="1">
    <location>
        <position position="173"/>
    </location>
</feature>
<sequence length="394" mass="43563">MRSFRAAVIAACLLIALPPAAVPALAVAEPPSCADPYLVERTFANGARWQLCWEMRETEGLTLTDAVYTPNGHAPVSVLTSAHLAQIHVPYDSGEPRFHDMAGGLGFSAVPLQDQDCPEGERREQDEVPVLCVLPDQPRGIAYLNPSLGEDSLRRSAQGKALVLFSAFELGWYTYLVEWRFADDGSINPRVGATGSLRGSDGVVVSPEHGWPIGVGASDFEESHQHNIFWRLDFDVQGPADDVVEQYDFAGSGTASLEMKRKALTKEAGVTNNRTRWWRVVDKTVKNSDGHAASWEITNSDSSQYRGPDTEPYSHSDVYVTQYNACERLTAENAEPPCDESVDRFVNGQTITDPVVWVSVDYHHVARDEDHDPMPTHWQGFFIQPRDITASNPH</sequence>
<evidence type="ECO:0000256" key="3">
    <source>
        <dbReference type="RuleBase" id="RU000672"/>
    </source>
</evidence>
<reference evidence="6 7" key="1">
    <citation type="submission" date="2018-01" db="EMBL/GenBank/DDBJ databases">
        <title>Draft genome sequence of Sphaerisporangium sp. 7K107.</title>
        <authorList>
            <person name="Sahin N."/>
            <person name="Saygin H."/>
            <person name="Ay H."/>
        </authorList>
    </citation>
    <scope>NUCLEOTIDE SEQUENCE [LARGE SCALE GENOMIC DNA]</scope>
    <source>
        <strain evidence="6 7">7K107</strain>
    </source>
</reference>
<dbReference type="PANTHER" id="PTHR10638">
    <property type="entry name" value="COPPER AMINE OXIDASE"/>
    <property type="match status" value="1"/>
</dbReference>
<feature type="signal peptide" evidence="4">
    <location>
        <begin position="1"/>
        <end position="28"/>
    </location>
</feature>
<dbReference type="SUPFAM" id="SSF49998">
    <property type="entry name" value="Amine oxidase catalytic domain"/>
    <property type="match status" value="1"/>
</dbReference>
<evidence type="ECO:0000313" key="7">
    <source>
        <dbReference type="Proteomes" id="UP000248544"/>
    </source>
</evidence>
<dbReference type="GO" id="GO:0005507">
    <property type="term" value="F:copper ion binding"/>
    <property type="evidence" value="ECO:0007669"/>
    <property type="project" value="InterPro"/>
</dbReference>
<keyword evidence="3" id="KW-0560">Oxidoreductase</keyword>
<dbReference type="EMBL" id="POUA01000021">
    <property type="protein sequence ID" value="PZG54144.1"/>
    <property type="molecule type" value="Genomic_DNA"/>
</dbReference>
<comment type="similarity">
    <text evidence="3">Belongs to the copper/topaquinone oxidase family.</text>
</comment>
<feature type="domain" description="Copper amine oxidase catalytic" evidence="5">
    <location>
        <begin position="47"/>
        <end position="393"/>
    </location>
</feature>
<dbReference type="Gene3D" id="2.70.98.20">
    <property type="entry name" value="Copper amine oxidase, catalytic domain"/>
    <property type="match status" value="1"/>
</dbReference>
<keyword evidence="3" id="KW-0479">Metal-binding</keyword>
<proteinExistence type="inferred from homology"/>
<keyword evidence="1 3" id="KW-0801">TPQ</keyword>
<keyword evidence="3" id="KW-0186">Copper</keyword>
<dbReference type="GO" id="GO:0048038">
    <property type="term" value="F:quinone binding"/>
    <property type="evidence" value="ECO:0007669"/>
    <property type="project" value="InterPro"/>
</dbReference>
<keyword evidence="4" id="KW-0732">Signal</keyword>
<organism evidence="6 7">
    <name type="scientific">Spongiactinospora gelatinilytica</name>
    <dbReference type="NCBI Taxonomy" id="2666298"/>
    <lineage>
        <taxon>Bacteria</taxon>
        <taxon>Bacillati</taxon>
        <taxon>Actinomycetota</taxon>
        <taxon>Actinomycetes</taxon>
        <taxon>Streptosporangiales</taxon>
        <taxon>Streptosporangiaceae</taxon>
        <taxon>Spongiactinospora</taxon>
    </lineage>
</organism>
<evidence type="ECO:0000256" key="2">
    <source>
        <dbReference type="PIRSR" id="PIRSR600269-51"/>
    </source>
</evidence>
<dbReference type="EC" id="1.4.3.-" evidence="3"/>
<protein>
    <recommendedName>
        <fullName evidence="3">Amine oxidase</fullName>
        <ecNumber evidence="3">1.4.3.-</ecNumber>
    </recommendedName>
</protein>
<comment type="PTM">
    <text evidence="2 3">Topaquinone (TPQ) is generated by copper-dependent autoxidation of a specific tyrosyl residue.</text>
</comment>
<comment type="caution">
    <text evidence="6">The sequence shown here is derived from an EMBL/GenBank/DDBJ whole genome shotgun (WGS) entry which is preliminary data.</text>
</comment>
<dbReference type="GO" id="GO:0008131">
    <property type="term" value="F:primary methylamine oxidase activity"/>
    <property type="evidence" value="ECO:0007669"/>
    <property type="project" value="InterPro"/>
</dbReference>
<dbReference type="InterPro" id="IPR015798">
    <property type="entry name" value="Cu_amine_oxidase_C"/>
</dbReference>